<dbReference type="GO" id="GO:0030488">
    <property type="term" value="P:tRNA methylation"/>
    <property type="evidence" value="ECO:0007669"/>
    <property type="project" value="InterPro"/>
</dbReference>
<keyword evidence="2 7" id="KW-0808">Transferase</keyword>
<evidence type="ECO:0000313" key="8">
    <source>
        <dbReference type="Proteomes" id="UP000610960"/>
    </source>
</evidence>
<dbReference type="InterPro" id="IPR029063">
    <property type="entry name" value="SAM-dependent_MTases_sf"/>
</dbReference>
<evidence type="ECO:0000256" key="3">
    <source>
        <dbReference type="ARBA" id="ARBA00022691"/>
    </source>
</evidence>
<dbReference type="OrthoDB" id="30774at2157"/>
<dbReference type="InterPro" id="IPR014816">
    <property type="entry name" value="tRNA_MeTrfase_Gcd14"/>
</dbReference>
<evidence type="ECO:0000313" key="7">
    <source>
        <dbReference type="EMBL" id="GGP21954.1"/>
    </source>
</evidence>
<keyword evidence="1 7" id="KW-0489">Methyltransferase</keyword>
<proteinExistence type="predicted"/>
<evidence type="ECO:0000256" key="1">
    <source>
        <dbReference type="ARBA" id="ARBA00022603"/>
    </source>
</evidence>
<dbReference type="Gene3D" id="3.10.330.20">
    <property type="match status" value="1"/>
</dbReference>
<feature type="binding site" evidence="5">
    <location>
        <position position="175"/>
    </location>
    <ligand>
        <name>S-adenosyl-L-methionine</name>
        <dbReference type="ChEBI" id="CHEBI:59789"/>
    </ligand>
</feature>
<dbReference type="Pfam" id="PF08704">
    <property type="entry name" value="GCD14"/>
    <property type="match status" value="1"/>
</dbReference>
<feature type="domain" description="tRNA (adenine(58)-N(1))-methyltransferase catalytic subunit TRM61 C-terminal" evidence="6">
    <location>
        <begin position="79"/>
        <end position="233"/>
    </location>
</feature>
<evidence type="ECO:0000256" key="4">
    <source>
        <dbReference type="ARBA" id="ARBA00022694"/>
    </source>
</evidence>
<evidence type="ECO:0000256" key="5">
    <source>
        <dbReference type="PIRSR" id="PIRSR017269-1"/>
    </source>
</evidence>
<dbReference type="PROSITE" id="PS51620">
    <property type="entry name" value="SAM_TRM61"/>
    <property type="match status" value="1"/>
</dbReference>
<dbReference type="Gene3D" id="3.40.50.150">
    <property type="entry name" value="Vaccinia Virus protein VP39"/>
    <property type="match status" value="1"/>
</dbReference>
<organism evidence="7 8">
    <name type="scientific">Thermocladium modestius</name>
    <dbReference type="NCBI Taxonomy" id="62609"/>
    <lineage>
        <taxon>Archaea</taxon>
        <taxon>Thermoproteota</taxon>
        <taxon>Thermoprotei</taxon>
        <taxon>Thermoproteales</taxon>
        <taxon>Thermoproteaceae</taxon>
        <taxon>Thermocladium</taxon>
    </lineage>
</organism>
<dbReference type="SUPFAM" id="SSF53335">
    <property type="entry name" value="S-adenosyl-L-methionine-dependent methyltransferases"/>
    <property type="match status" value="1"/>
</dbReference>
<reference evidence="7" key="1">
    <citation type="journal article" date="2014" name="Int. J. Syst. Evol. Microbiol.">
        <title>Complete genome sequence of Corynebacterium casei LMG S-19264T (=DSM 44701T), isolated from a smear-ripened cheese.</title>
        <authorList>
            <consortium name="US DOE Joint Genome Institute (JGI-PGF)"/>
            <person name="Walter F."/>
            <person name="Albersmeier A."/>
            <person name="Kalinowski J."/>
            <person name="Ruckert C."/>
        </authorList>
    </citation>
    <scope>NUCLEOTIDE SEQUENCE</scope>
    <source>
        <strain evidence="7">JCM 10088</strain>
    </source>
</reference>
<dbReference type="PANTHER" id="PTHR12133">
    <property type="entry name" value="TRNA (ADENINE(58)-N(1))-METHYLTRANSFERASE"/>
    <property type="match status" value="1"/>
</dbReference>
<dbReference type="GO" id="GO:0160107">
    <property type="term" value="F:tRNA (adenine(58)-N1)-methyltransferase activity"/>
    <property type="evidence" value="ECO:0007669"/>
    <property type="project" value="InterPro"/>
</dbReference>
<comment type="caution">
    <text evidence="7">The sequence shown here is derived from an EMBL/GenBank/DDBJ whole genome shotgun (WGS) entry which is preliminary data.</text>
</comment>
<accession>A0A830GX65</accession>
<feature type="binding site" evidence="5">
    <location>
        <position position="159"/>
    </location>
    <ligand>
        <name>S-adenosyl-L-methionine</name>
        <dbReference type="ChEBI" id="CHEBI:59789"/>
    </ligand>
</feature>
<sequence>MSRSDAIDEGSYVLLYFNETINYVIKARRSATFNTIKGTIRGDQVVGAKYGDEVISSLGYAFKLSRPDIVDVLMKQRRATQPIYPKDAAIIITYCNVVPGAVVLEAGMGSAYLTSMLAMHVMPTGKVVSYERDSSRVRIAERTLKEMGVAPFVEIKEQDLAEARLDREFDAAVLDVAEPWALLPTAVGAVRHGANVAAYVPTIGQVDKTISKMAELGLIRVQLFESILRPWKTVPGEIRPQMWMLGHTGFIIIGKRP</sequence>
<keyword evidence="8" id="KW-1185">Reference proteome</keyword>
<evidence type="ECO:0000256" key="2">
    <source>
        <dbReference type="ARBA" id="ARBA00022679"/>
    </source>
</evidence>
<keyword evidence="3 5" id="KW-0949">S-adenosyl-L-methionine</keyword>
<dbReference type="AlphaFoldDB" id="A0A830GX65"/>
<dbReference type="InterPro" id="IPR049470">
    <property type="entry name" value="TRM61_C"/>
</dbReference>
<feature type="binding site" evidence="5">
    <location>
        <position position="131"/>
    </location>
    <ligand>
        <name>S-adenosyl-L-methionine</name>
        <dbReference type="ChEBI" id="CHEBI:59789"/>
    </ligand>
</feature>
<dbReference type="PIRSF" id="PIRSF017269">
    <property type="entry name" value="GCD14"/>
    <property type="match status" value="1"/>
</dbReference>
<dbReference type="Proteomes" id="UP000610960">
    <property type="component" value="Unassembled WGS sequence"/>
</dbReference>
<gene>
    <name evidence="7" type="ORF">GCM10007981_15880</name>
</gene>
<feature type="binding site" evidence="5">
    <location>
        <begin position="110"/>
        <end position="113"/>
    </location>
    <ligand>
        <name>S-adenosyl-L-methionine</name>
        <dbReference type="ChEBI" id="CHEBI:59789"/>
    </ligand>
</feature>
<dbReference type="RefSeq" id="WP_188596848.1">
    <property type="nucleotide sequence ID" value="NZ_BMNL01000003.1"/>
</dbReference>
<protein>
    <submittedName>
        <fullName evidence="7">Beta-aspartate methyltransferase</fullName>
    </submittedName>
</protein>
<reference evidence="7" key="2">
    <citation type="submission" date="2020-09" db="EMBL/GenBank/DDBJ databases">
        <authorList>
            <person name="Sun Q."/>
            <person name="Ohkuma M."/>
        </authorList>
    </citation>
    <scope>NUCLEOTIDE SEQUENCE</scope>
    <source>
        <strain evidence="7">JCM 10088</strain>
    </source>
</reference>
<dbReference type="PANTHER" id="PTHR12133:SF1">
    <property type="entry name" value="TRNA (ADENINE(58)-N(1))-METHYLTRANSFERASE, MITOCHONDRIAL"/>
    <property type="match status" value="1"/>
</dbReference>
<keyword evidence="4" id="KW-0819">tRNA processing</keyword>
<dbReference type="GO" id="GO:0031515">
    <property type="term" value="C:tRNA (m1A) methyltransferase complex"/>
    <property type="evidence" value="ECO:0007669"/>
    <property type="project" value="InterPro"/>
</dbReference>
<evidence type="ECO:0000259" key="6">
    <source>
        <dbReference type="Pfam" id="PF08704"/>
    </source>
</evidence>
<name>A0A830GX65_9CREN</name>
<dbReference type="EMBL" id="BMNL01000003">
    <property type="protein sequence ID" value="GGP21954.1"/>
    <property type="molecule type" value="Genomic_DNA"/>
</dbReference>